<accession>A0A2A6CDS8</accession>
<name>A0A2A6CDS8_PRIPA</name>
<gene>
    <name evidence="1" type="primary">WBGene00281487</name>
</gene>
<reference evidence="1" key="2">
    <citation type="submission" date="2022-06" db="UniProtKB">
        <authorList>
            <consortium name="EnsemblMetazoa"/>
        </authorList>
    </citation>
    <scope>IDENTIFICATION</scope>
    <source>
        <strain evidence="1">PS312</strain>
    </source>
</reference>
<protein>
    <submittedName>
        <fullName evidence="1">Uncharacterized protein</fullName>
    </submittedName>
</protein>
<dbReference type="EnsemblMetazoa" id="PPA43118.1">
    <property type="protein sequence ID" value="PPA43118.1"/>
    <property type="gene ID" value="WBGene00281487"/>
</dbReference>
<reference evidence="2" key="1">
    <citation type="journal article" date="2008" name="Nat. Genet.">
        <title>The Pristionchus pacificus genome provides a unique perspective on nematode lifestyle and parasitism.</title>
        <authorList>
            <person name="Dieterich C."/>
            <person name="Clifton S.W."/>
            <person name="Schuster L.N."/>
            <person name="Chinwalla A."/>
            <person name="Delehaunty K."/>
            <person name="Dinkelacker I."/>
            <person name="Fulton L."/>
            <person name="Fulton R."/>
            <person name="Godfrey J."/>
            <person name="Minx P."/>
            <person name="Mitreva M."/>
            <person name="Roeseler W."/>
            <person name="Tian H."/>
            <person name="Witte H."/>
            <person name="Yang S.P."/>
            <person name="Wilson R.K."/>
            <person name="Sommer R.J."/>
        </authorList>
    </citation>
    <scope>NUCLEOTIDE SEQUENCE [LARGE SCALE GENOMIC DNA]</scope>
    <source>
        <strain evidence="2">PS312</strain>
    </source>
</reference>
<evidence type="ECO:0000313" key="1">
    <source>
        <dbReference type="EnsemblMetazoa" id="PPA43118.1"/>
    </source>
</evidence>
<evidence type="ECO:0000313" key="2">
    <source>
        <dbReference type="Proteomes" id="UP000005239"/>
    </source>
</evidence>
<sequence length="89" mass="10149">IFSGPCSNFICRTMPICNCGKSHCDSTTAEYAEMWRGNEEQRRQAAALTVKEVHDINKICFIMKLTQRMRENVQQLQQLQQSLEPANGA</sequence>
<accession>A0A8R1Z0Q7</accession>
<keyword evidence="2" id="KW-1185">Reference proteome</keyword>
<organism evidence="1 2">
    <name type="scientific">Pristionchus pacificus</name>
    <name type="common">Parasitic nematode worm</name>
    <dbReference type="NCBI Taxonomy" id="54126"/>
    <lineage>
        <taxon>Eukaryota</taxon>
        <taxon>Metazoa</taxon>
        <taxon>Ecdysozoa</taxon>
        <taxon>Nematoda</taxon>
        <taxon>Chromadorea</taxon>
        <taxon>Rhabditida</taxon>
        <taxon>Rhabditina</taxon>
        <taxon>Diplogasteromorpha</taxon>
        <taxon>Diplogasteroidea</taxon>
        <taxon>Neodiplogasteridae</taxon>
        <taxon>Pristionchus</taxon>
    </lineage>
</organism>
<dbReference type="AlphaFoldDB" id="A0A2A6CDS8"/>
<proteinExistence type="predicted"/>
<dbReference type="Proteomes" id="UP000005239">
    <property type="component" value="Unassembled WGS sequence"/>
</dbReference>